<protein>
    <recommendedName>
        <fullName evidence="2">Rab-GAP TBC domain-containing protein</fullName>
    </recommendedName>
</protein>
<dbReference type="VEuPathDB" id="TrichDB:TRFO_39034"/>
<evidence type="ECO:0000256" key="1">
    <source>
        <dbReference type="SAM" id="Phobius"/>
    </source>
</evidence>
<keyword evidence="1" id="KW-0472">Membrane</keyword>
<dbReference type="EMBL" id="MLAK01001289">
    <property type="protein sequence ID" value="OHS94794.1"/>
    <property type="molecule type" value="Genomic_DNA"/>
</dbReference>
<feature type="transmembrane region" description="Helical" evidence="1">
    <location>
        <begin position="231"/>
        <end position="254"/>
    </location>
</feature>
<dbReference type="AlphaFoldDB" id="A0A1J4J6D1"/>
<accession>A0A1J4J6D1</accession>
<proteinExistence type="predicted"/>
<dbReference type="InterPro" id="IPR035969">
    <property type="entry name" value="Rab-GAP_TBC_sf"/>
</dbReference>
<dbReference type="GeneID" id="94847104"/>
<evidence type="ECO:0000259" key="2">
    <source>
        <dbReference type="PROSITE" id="PS50086"/>
    </source>
</evidence>
<evidence type="ECO:0000313" key="4">
    <source>
        <dbReference type="Proteomes" id="UP000179807"/>
    </source>
</evidence>
<keyword evidence="4" id="KW-1185">Reference proteome</keyword>
<feature type="domain" description="Rab-GAP TBC" evidence="2">
    <location>
        <begin position="50"/>
        <end position="240"/>
    </location>
</feature>
<dbReference type="Gene3D" id="1.10.472.80">
    <property type="entry name" value="Ypt/Rab-GAP domain of gyp1p, domain 3"/>
    <property type="match status" value="1"/>
</dbReference>
<name>A0A1J4J6D1_9EUKA</name>
<keyword evidence="1" id="KW-0812">Transmembrane</keyword>
<sequence>MEEIKSTIKEFYSGECKDFSKTVNNIRRAYANLLTSGSDFSFLTKKSDLESFRTLRGQMWGIFLSLGEFDCPDEKDLYRDVTTSKYNEIIKNSQNEISRIKKGENRFCGIDIDEYSAWLTLFSGFIYKETKKVFHQETYTFGILFLRNFDTTVAYQAYVHLLTPLKNAFLLEPTKRVHSLSKITYEVISVADKELSEHIKKNSDVCSPFVTSYAPLSSLFSQLTPIESVELFWDFLLIFGIQFCVYLQAAWLIMRKDDMIRDAKSNVAADHSFKQDAQTLILKAVNLYQEVNKVKPEIQDQILETIYESQS</sequence>
<dbReference type="Proteomes" id="UP000179807">
    <property type="component" value="Unassembled WGS sequence"/>
</dbReference>
<organism evidence="3 4">
    <name type="scientific">Tritrichomonas foetus</name>
    <dbReference type="NCBI Taxonomy" id="1144522"/>
    <lineage>
        <taxon>Eukaryota</taxon>
        <taxon>Metamonada</taxon>
        <taxon>Parabasalia</taxon>
        <taxon>Tritrichomonadida</taxon>
        <taxon>Tritrichomonadidae</taxon>
        <taxon>Tritrichomonas</taxon>
    </lineage>
</organism>
<dbReference type="InterPro" id="IPR000195">
    <property type="entry name" value="Rab-GAP-TBC_dom"/>
</dbReference>
<reference evidence="3" key="1">
    <citation type="submission" date="2016-10" db="EMBL/GenBank/DDBJ databases">
        <authorList>
            <person name="Benchimol M."/>
            <person name="Almeida L.G."/>
            <person name="Vasconcelos A.T."/>
            <person name="Perreira-Neves A."/>
            <person name="Rosa I.A."/>
            <person name="Tasca T."/>
            <person name="Bogo M.R."/>
            <person name="de Souza W."/>
        </authorList>
    </citation>
    <scope>NUCLEOTIDE SEQUENCE [LARGE SCALE GENOMIC DNA]</scope>
    <source>
        <strain evidence="3">K</strain>
    </source>
</reference>
<comment type="caution">
    <text evidence="3">The sequence shown here is derived from an EMBL/GenBank/DDBJ whole genome shotgun (WGS) entry which is preliminary data.</text>
</comment>
<dbReference type="PROSITE" id="PS50086">
    <property type="entry name" value="TBC_RABGAP"/>
    <property type="match status" value="1"/>
</dbReference>
<gene>
    <name evidence="3" type="ORF">TRFO_39034</name>
</gene>
<dbReference type="RefSeq" id="XP_068347931.1">
    <property type="nucleotide sequence ID" value="XM_068512400.1"/>
</dbReference>
<dbReference type="Pfam" id="PF00566">
    <property type="entry name" value="RabGAP-TBC"/>
    <property type="match status" value="1"/>
</dbReference>
<keyword evidence="1" id="KW-1133">Transmembrane helix</keyword>
<evidence type="ECO:0000313" key="3">
    <source>
        <dbReference type="EMBL" id="OHS94794.1"/>
    </source>
</evidence>
<dbReference type="SUPFAM" id="SSF47923">
    <property type="entry name" value="Ypt/Rab-GAP domain of gyp1p"/>
    <property type="match status" value="1"/>
</dbReference>